<dbReference type="InterPro" id="IPR032088">
    <property type="entry name" value="SAT"/>
</dbReference>
<dbReference type="InterPro" id="IPR014043">
    <property type="entry name" value="Acyl_transferase_dom"/>
</dbReference>
<dbReference type="PANTHER" id="PTHR43775">
    <property type="entry name" value="FATTY ACID SYNTHASE"/>
    <property type="match status" value="1"/>
</dbReference>
<dbReference type="Gene3D" id="3.40.366.10">
    <property type="entry name" value="Malonyl-Coenzyme A Acyl Carrier Protein, domain 2"/>
    <property type="match status" value="2"/>
</dbReference>
<dbReference type="Gene3D" id="3.40.50.1820">
    <property type="entry name" value="alpha/beta hydrolase"/>
    <property type="match status" value="1"/>
</dbReference>
<dbReference type="InterPro" id="IPR016039">
    <property type="entry name" value="Thiolase-like"/>
</dbReference>
<evidence type="ECO:0000256" key="3">
    <source>
        <dbReference type="ARBA" id="ARBA00022679"/>
    </source>
</evidence>
<dbReference type="Pfam" id="PF00550">
    <property type="entry name" value="PP-binding"/>
    <property type="match status" value="1"/>
</dbReference>
<keyword evidence="1" id="KW-0596">Phosphopantetheine</keyword>
<dbReference type="Pfam" id="PF22621">
    <property type="entry name" value="CurL-like_PKS_C"/>
    <property type="match status" value="1"/>
</dbReference>
<dbReference type="InterPro" id="IPR049551">
    <property type="entry name" value="PKS_DH_C"/>
</dbReference>
<evidence type="ECO:0000256" key="5">
    <source>
        <dbReference type="SAM" id="MobiDB-lite"/>
    </source>
</evidence>
<reference evidence="9 10" key="1">
    <citation type="journal article" date="2013" name="PLoS Genet.">
        <title>Comparative genome structure, secondary metabolite, and effector coding capacity across Cochliobolus pathogens.</title>
        <authorList>
            <person name="Condon B.J."/>
            <person name="Leng Y."/>
            <person name="Wu D."/>
            <person name="Bushley K.E."/>
            <person name="Ohm R.A."/>
            <person name="Otillar R."/>
            <person name="Martin J."/>
            <person name="Schackwitz W."/>
            <person name="Grimwood J."/>
            <person name="MohdZainudin N."/>
            <person name="Xue C."/>
            <person name="Wang R."/>
            <person name="Manning V.A."/>
            <person name="Dhillon B."/>
            <person name="Tu Z.J."/>
            <person name="Steffenson B.J."/>
            <person name="Salamov A."/>
            <person name="Sun H."/>
            <person name="Lowry S."/>
            <person name="LaButti K."/>
            <person name="Han J."/>
            <person name="Copeland A."/>
            <person name="Lindquist E."/>
            <person name="Barry K."/>
            <person name="Schmutz J."/>
            <person name="Baker S.E."/>
            <person name="Ciuffetti L.M."/>
            <person name="Grigoriev I.V."/>
            <person name="Zhong S."/>
            <person name="Turgeon B.G."/>
        </authorList>
    </citation>
    <scope>NUCLEOTIDE SEQUENCE [LARGE SCALE GENOMIC DNA]</scope>
    <source>
        <strain evidence="9 10">26-R-13</strain>
    </source>
</reference>
<dbReference type="Pfam" id="PF14765">
    <property type="entry name" value="PS-DH"/>
    <property type="match status" value="1"/>
</dbReference>
<dbReference type="Pfam" id="PF16073">
    <property type="entry name" value="SAT"/>
    <property type="match status" value="1"/>
</dbReference>
<feature type="region of interest" description="Disordered" evidence="5">
    <location>
        <begin position="1692"/>
        <end position="1714"/>
    </location>
</feature>
<dbReference type="Pfam" id="PF00975">
    <property type="entry name" value="Thioesterase"/>
    <property type="match status" value="1"/>
</dbReference>
<dbReference type="Gene3D" id="1.10.1200.10">
    <property type="entry name" value="ACP-like"/>
    <property type="match status" value="1"/>
</dbReference>
<dbReference type="InterPro" id="IPR042104">
    <property type="entry name" value="PKS_dehydratase_sf"/>
</dbReference>
<feature type="region of interest" description="C-terminal hotdog fold" evidence="4">
    <location>
        <begin position="1419"/>
        <end position="1572"/>
    </location>
</feature>
<dbReference type="SMART" id="SM00827">
    <property type="entry name" value="PKS_AT"/>
    <property type="match status" value="1"/>
</dbReference>
<evidence type="ECO:0000259" key="6">
    <source>
        <dbReference type="PROSITE" id="PS50075"/>
    </source>
</evidence>
<dbReference type="InterPro" id="IPR020841">
    <property type="entry name" value="PKS_Beta-ketoAc_synthase_dom"/>
</dbReference>
<dbReference type="InterPro" id="IPR020802">
    <property type="entry name" value="TesA-like"/>
</dbReference>
<gene>
    <name evidence="9" type="ORF">COCCADRAFT_95695</name>
</gene>
<evidence type="ECO:0000313" key="9">
    <source>
        <dbReference type="EMBL" id="EUC33573.1"/>
    </source>
</evidence>
<dbReference type="EMBL" id="KI964607">
    <property type="protein sequence ID" value="EUC33573.1"/>
    <property type="molecule type" value="Genomic_DNA"/>
</dbReference>
<dbReference type="GO" id="GO:0006633">
    <property type="term" value="P:fatty acid biosynthetic process"/>
    <property type="evidence" value="ECO:0007669"/>
    <property type="project" value="TreeGrafter"/>
</dbReference>
<dbReference type="Pfam" id="PF00109">
    <property type="entry name" value="ketoacyl-synt"/>
    <property type="match status" value="1"/>
</dbReference>
<feature type="compositionally biased region" description="Low complexity" evidence="5">
    <location>
        <begin position="1597"/>
        <end position="1612"/>
    </location>
</feature>
<dbReference type="PROSITE" id="PS52004">
    <property type="entry name" value="KS3_2"/>
    <property type="match status" value="1"/>
</dbReference>
<dbReference type="GO" id="GO:0004312">
    <property type="term" value="F:fatty acid synthase activity"/>
    <property type="evidence" value="ECO:0007669"/>
    <property type="project" value="TreeGrafter"/>
</dbReference>
<dbReference type="SMART" id="SM00824">
    <property type="entry name" value="PKS_TE"/>
    <property type="match status" value="1"/>
</dbReference>
<dbReference type="SMART" id="SM00823">
    <property type="entry name" value="PKS_PP"/>
    <property type="match status" value="1"/>
</dbReference>
<name>W6Y6Q6_COCC2</name>
<dbReference type="InterPro" id="IPR049552">
    <property type="entry name" value="PKS_DH_N"/>
</dbReference>
<feature type="domain" description="Carrier" evidence="6">
    <location>
        <begin position="1613"/>
        <end position="1690"/>
    </location>
</feature>
<dbReference type="Pfam" id="PF00698">
    <property type="entry name" value="Acyl_transf_1"/>
    <property type="match status" value="1"/>
</dbReference>
<dbReference type="RefSeq" id="XP_007712105.1">
    <property type="nucleotide sequence ID" value="XM_007713915.1"/>
</dbReference>
<evidence type="ECO:0000256" key="4">
    <source>
        <dbReference type="PROSITE-ProRule" id="PRU01363"/>
    </source>
</evidence>
<protein>
    <submittedName>
        <fullName evidence="9">Uncharacterized protein</fullName>
    </submittedName>
</protein>
<dbReference type="Gene3D" id="3.30.70.3290">
    <property type="match status" value="1"/>
</dbReference>
<dbReference type="InterPro" id="IPR014031">
    <property type="entry name" value="Ketoacyl_synth_C"/>
</dbReference>
<dbReference type="CDD" id="cd00833">
    <property type="entry name" value="PKS"/>
    <property type="match status" value="1"/>
</dbReference>
<dbReference type="Proteomes" id="UP000053841">
    <property type="component" value="Unassembled WGS sequence"/>
</dbReference>
<feature type="active site" description="Proton acceptor; for dehydratase activity" evidence="4">
    <location>
        <position position="1298"/>
    </location>
</feature>
<dbReference type="InterPro" id="IPR036736">
    <property type="entry name" value="ACP-like_sf"/>
</dbReference>
<proteinExistence type="predicted"/>
<keyword evidence="2" id="KW-0597">Phosphoprotein</keyword>
<dbReference type="SMART" id="SM00825">
    <property type="entry name" value="PKS_KS"/>
    <property type="match status" value="1"/>
</dbReference>
<dbReference type="InterPro" id="IPR030918">
    <property type="entry name" value="PT_fungal_PKS"/>
</dbReference>
<feature type="domain" description="Ketosynthase family 3 (KS3)" evidence="7">
    <location>
        <begin position="367"/>
        <end position="795"/>
    </location>
</feature>
<dbReference type="SUPFAM" id="SSF55048">
    <property type="entry name" value="Probable ACP-binding domain of malonyl-CoA ACP transacylase"/>
    <property type="match status" value="1"/>
</dbReference>
<organism evidence="9 10">
    <name type="scientific">Cochliobolus carbonum (strain 26-R-13)</name>
    <name type="common">Maize leaf spot fungus</name>
    <name type="synonym">Bipolaris zeicola</name>
    <dbReference type="NCBI Taxonomy" id="930089"/>
    <lineage>
        <taxon>Eukaryota</taxon>
        <taxon>Fungi</taxon>
        <taxon>Dikarya</taxon>
        <taxon>Ascomycota</taxon>
        <taxon>Pezizomycotina</taxon>
        <taxon>Dothideomycetes</taxon>
        <taxon>Pleosporomycetidae</taxon>
        <taxon>Pleosporales</taxon>
        <taxon>Pleosporineae</taxon>
        <taxon>Pleosporaceae</taxon>
        <taxon>Bipolaris</taxon>
    </lineage>
</organism>
<dbReference type="PROSITE" id="PS52019">
    <property type="entry name" value="PKS_MFAS_DH"/>
    <property type="match status" value="1"/>
</dbReference>
<keyword evidence="3" id="KW-0808">Transferase</keyword>
<dbReference type="eggNOG" id="KOG1202">
    <property type="taxonomic scope" value="Eukaryota"/>
</dbReference>
<dbReference type="InterPro" id="IPR016036">
    <property type="entry name" value="Malonyl_transacylase_ACP-bd"/>
</dbReference>
<evidence type="ECO:0000256" key="2">
    <source>
        <dbReference type="ARBA" id="ARBA00022553"/>
    </source>
</evidence>
<dbReference type="InterPro" id="IPR001031">
    <property type="entry name" value="Thioesterase"/>
</dbReference>
<dbReference type="Gene3D" id="3.10.129.110">
    <property type="entry name" value="Polyketide synthase dehydratase"/>
    <property type="match status" value="1"/>
</dbReference>
<dbReference type="OrthoDB" id="329835at2759"/>
<accession>W6Y6Q6</accession>
<feature type="active site" description="Proton donor; for dehydratase activity" evidence="4">
    <location>
        <position position="1484"/>
    </location>
</feature>
<dbReference type="HOGENOM" id="CLU_000022_6_4_1"/>
<dbReference type="GO" id="GO:0031177">
    <property type="term" value="F:phosphopantetheine binding"/>
    <property type="evidence" value="ECO:0007669"/>
    <property type="project" value="InterPro"/>
</dbReference>
<feature type="region of interest" description="Disordered" evidence="5">
    <location>
        <begin position="1582"/>
        <end position="1614"/>
    </location>
</feature>
<feature type="domain" description="PKS/mFAS DH" evidence="8">
    <location>
        <begin position="1266"/>
        <end position="1572"/>
    </location>
</feature>
<dbReference type="InterPro" id="IPR001227">
    <property type="entry name" value="Ac_transferase_dom_sf"/>
</dbReference>
<dbReference type="GO" id="GO:0044550">
    <property type="term" value="P:secondary metabolite biosynthetic process"/>
    <property type="evidence" value="ECO:0007669"/>
    <property type="project" value="UniProtKB-ARBA"/>
</dbReference>
<evidence type="ECO:0000256" key="1">
    <source>
        <dbReference type="ARBA" id="ARBA00022450"/>
    </source>
</evidence>
<dbReference type="PROSITE" id="PS50075">
    <property type="entry name" value="CARRIER"/>
    <property type="match status" value="1"/>
</dbReference>
<dbReference type="Pfam" id="PF21089">
    <property type="entry name" value="PKS_DH_N"/>
    <property type="match status" value="1"/>
</dbReference>
<dbReference type="InterPro" id="IPR020806">
    <property type="entry name" value="PKS_PP-bd"/>
</dbReference>
<dbReference type="InterPro" id="IPR014030">
    <property type="entry name" value="Ketoacyl_synth_N"/>
</dbReference>
<dbReference type="Pfam" id="PF02801">
    <property type="entry name" value="Ketoacyl-synt_C"/>
    <property type="match status" value="1"/>
</dbReference>
<dbReference type="SUPFAM" id="SSF53901">
    <property type="entry name" value="Thiolase-like"/>
    <property type="match status" value="1"/>
</dbReference>
<dbReference type="InterPro" id="IPR009081">
    <property type="entry name" value="PP-bd_ACP"/>
</dbReference>
<evidence type="ECO:0000259" key="8">
    <source>
        <dbReference type="PROSITE" id="PS52019"/>
    </source>
</evidence>
<sequence length="1993" mass="216107">MDIAAHHVFLFGDQADAPLPMIRRVAEKARHSKNLESFLQSAIDNVQLEVSRLTPAERDTIGPFHSLQGLTNALKGKSDRHGIAQMVSIFIARIGELILHAENDPALLDSSTPLLSLGICGGLLPAAAVAVATNIHELIEVASYLARVNCRVAVAISRRSLEIESGTGSWAFSVLGKDIVAQLPDILKDFHREQSIPRHRRAWIAVSTPTWATVFGPPSVLCKLRETSIPLQRSDISELPAFGAVHAAHLAAPEFGDLVEESPLLNRPLKTGYRLLSGSRYAPYSASTLKDLLPQIMLDIFQNETDPSRVFEVAGSYLRKGASPSLYMLGATSYLVLLRRSLHTQGFKVDLKTNPPSLQTAELRGGSGSVAVVGMSGQFPGAASVDEMWDVLMRREELHRKIPAERFNADDYLDETGRGLNAITTAYGCFLGSPGLFDHKMFNVSPREAMQMDPGQRLLMHGVYTALEDAGLVTGGTTSADNRRISTYIGDGSDDWRELQQQHGVDKYILQGTQRSFTPGRLNHHFKWEGATFLVDSACGSTASAVGLAYRALINRDCDTAVAGGANIIATPFWQSALSKGGFLSTTGGCKTFRSDADGYCRGEGVGVVVLKRLEDALAENDNIISVIRGYARNHSADTVSITRPHVPAQERAYQAVLQNSGLEPDDISYVEMHGTGTTAGDSAELESIVNVLAQKSTRATPLVVGAIKANLGHSEAASGISSLMKASLMFRKGVVPPQVGIPEKLGTFDCLDRGSVLIPGEPVSFTRQSVGKKRTMIVNNFDAAGGNSCFVLEEPPTPSPKGSDPRRYHVVTVSAHCQASLEGNKQRLLQFLTDNNQTSLADLSYTTTARRMHHNLRSAYAGDSIQDIINDLTRDLGTNNRGDDRTGEPRLAFAFTGNGAHYAGMGADLFKLWQPFRAVITSLEKSCVAHGFPRFAHVISDPSTTMENVSTAQVHLSMVALEIALVDVWKLLGISPDVVIGHSIGEYAALYAAGVLSSTDTMYLVGTRAMLLQDNLEDGANGMLSISGTQQNIAAIVSDESVMVDCEIACHNSPGMVVLGGPRQRLAEIEEQLLSASKCKCKLLNVPYAMHSSQLDSILPGIREAARGVCFGTPNIKVISTLTGAEQRHFDGGYLARQTREAVKFTQAISHCVSQGLVDSTTLWLEIGPAPVCLGLVRSNTSVASSHVMTSMTKEDGGWKSVASALAGLYVAGKTVGWREYHSHFIDSVSLIPLPSYSFDTRNFWMPFTAGSKHEDVQLISSCLHHLVKQEDDGKEQSATFTAMVSQPSLLGMIQGHKLSGITVCPAGVFAEMALTAARYVHTGGSMKAQFPLFSVLDLQIDHPIKPQPDSQPVIQVNVSKPRNSRDFAVSIMDQAKPSLITSKCCVRERDEQDFDTTRQQRLGVMLPKISKLMQDAAVGLANRFQGKLFYRLFANLMDYTGQYEGVQEAIVNNDFTEALATIRLPKGQDASESCTLSPYWIDALTHLAGFLLNGNPMSSGDYVYIGTHMERMEIVAKDFSPDVAYQSYAYIEHTEGSDDYRGHVYILNADGIVGFLEGARFRKMPRTTLHRILGKVEPAATTTSNRSIAAEPPVNGTNGTNGTNGINGTNGHHKTLESVLVERLMEETGMDESELQPSTFFAEIGVDSLMCLSILADIKAETGVELNASFLLEYPTLGDAQRQLRTMEGKRKRERADSATANGNGAVVLNGENGLPTTKRECNVVLMQAQGHTSSSPPLFLMADGAGSAAAYMHLPKLLDVADGVYAVESPWVRDPAEFTCSFEEAAALYLAAVRSKQPRGPYLLGGWSGGGVFAYEVARRLLDAGERVLGLVVIDIPAPSLHPSPSGLVAEPTMEIIDMIGMLSGIERNFADKAESPEAARLKRHMLGTVTCFSRLIPIPMLPHLRPEHTFVIWATKDVLPKAAFDQLPPGLDAWFYPKPRDRGPNGWDALVGDAVEYRQVQGDHFSIMTAPEVLELGQVIQASLEECRV</sequence>
<dbReference type="InterPro" id="IPR050091">
    <property type="entry name" value="PKS_NRPS_Biosynth_Enz"/>
</dbReference>
<dbReference type="GeneID" id="19153999"/>
<dbReference type="KEGG" id="bze:COCCADRAFT_95695"/>
<dbReference type="STRING" id="930089.W6Y6Q6"/>
<dbReference type="SUPFAM" id="SSF53474">
    <property type="entry name" value="alpha/beta-Hydrolases"/>
    <property type="match status" value="1"/>
</dbReference>
<evidence type="ECO:0000259" key="7">
    <source>
        <dbReference type="PROSITE" id="PS52004"/>
    </source>
</evidence>
<dbReference type="InterPro" id="IPR029058">
    <property type="entry name" value="AB_hydrolase_fold"/>
</dbReference>
<dbReference type="InterPro" id="IPR016035">
    <property type="entry name" value="Acyl_Trfase/lysoPLipase"/>
</dbReference>
<feature type="region of interest" description="N-terminal hotdog fold" evidence="4">
    <location>
        <begin position="1266"/>
        <end position="1397"/>
    </location>
</feature>
<evidence type="ECO:0000313" key="10">
    <source>
        <dbReference type="Proteomes" id="UP000053841"/>
    </source>
</evidence>
<dbReference type="SUPFAM" id="SSF47336">
    <property type="entry name" value="ACP-like"/>
    <property type="match status" value="1"/>
</dbReference>
<dbReference type="NCBIfam" id="TIGR04532">
    <property type="entry name" value="PT_fungal_PKS"/>
    <property type="match status" value="1"/>
</dbReference>
<dbReference type="PANTHER" id="PTHR43775:SF37">
    <property type="entry name" value="SI:DKEY-61P9.11"/>
    <property type="match status" value="1"/>
</dbReference>
<dbReference type="SUPFAM" id="SSF52151">
    <property type="entry name" value="FabD/lysophospholipase-like"/>
    <property type="match status" value="1"/>
</dbReference>
<dbReference type="Gene3D" id="3.40.47.10">
    <property type="match status" value="1"/>
</dbReference>
<keyword evidence="10" id="KW-1185">Reference proteome</keyword>
<dbReference type="InterPro" id="IPR049900">
    <property type="entry name" value="PKS_mFAS_DH"/>
</dbReference>